<accession>Q8W6X0</accession>
<keyword evidence="2" id="KW-1185">Reference proteome</keyword>
<dbReference type="Proteomes" id="UP000001761">
    <property type="component" value="Segment"/>
</dbReference>
<dbReference type="EMBL" id="AF338467">
    <property type="protein sequence ID" value="AAL73309.1"/>
    <property type="molecule type" value="Genomic_DNA"/>
</dbReference>
<dbReference type="KEGG" id="vg:932745"/>
<name>Q8W6X0_9CAUD</name>
<gene>
    <name evidence="1" type="ORF">P60_gp45</name>
</gene>
<dbReference type="RefSeq" id="NP_570371.1">
    <property type="nucleotide sequence ID" value="NC_003390.2"/>
</dbReference>
<proteinExistence type="predicted"/>
<evidence type="ECO:0000313" key="1">
    <source>
        <dbReference type="EMBL" id="AAL73309.1"/>
    </source>
</evidence>
<dbReference type="GeneID" id="932745"/>
<sequence length="71" mass="7444">MDANPRKAALLQKAVPASIVKLVQISKPHSLVVVPVRSPSVPAHVAGLDLGVRQPVVVGSANEPLQKHQQA</sequence>
<reference evidence="1 2" key="1">
    <citation type="journal article" date="2002" name="Appl. Environ. Microbiol.">
        <title>Genomic sequence and evolution of marine cyanophage P60: a new insight on lytic and lysogenic phages.</title>
        <authorList>
            <person name="Chen F."/>
            <person name="Lu J."/>
        </authorList>
    </citation>
    <scope>NUCLEOTIDE SEQUENCE</scope>
</reference>
<organism evidence="1 2">
    <name type="scientific">Synechococcus phage P60</name>
    <dbReference type="NCBI Taxonomy" id="2905923"/>
    <lineage>
        <taxon>Viruses</taxon>
        <taxon>Duplodnaviria</taxon>
        <taxon>Heunggongvirae</taxon>
        <taxon>Uroviricota</taxon>
        <taxon>Caudoviricetes</taxon>
        <taxon>Autographivirales</taxon>
        <taxon>Tiilvirus</taxon>
        <taxon>Tiilvirus P60</taxon>
    </lineage>
</organism>
<evidence type="ECO:0000313" key="2">
    <source>
        <dbReference type="Proteomes" id="UP000001761"/>
    </source>
</evidence>
<protein>
    <submittedName>
        <fullName evidence="1">Uncharacterized protein</fullName>
    </submittedName>
</protein>